<feature type="transmembrane region" description="Helical" evidence="1">
    <location>
        <begin position="54"/>
        <end position="75"/>
    </location>
</feature>
<dbReference type="PANTHER" id="PTHR33741:SF5">
    <property type="entry name" value="TRANSMEMBRANE PROTEIN DDB_G0269096-RELATED"/>
    <property type="match status" value="1"/>
</dbReference>
<dbReference type="STRING" id="767817.Desgi_0787"/>
<dbReference type="Pfam" id="PF04982">
    <property type="entry name" value="TM_HPP"/>
    <property type="match status" value="1"/>
</dbReference>
<dbReference type="RefSeq" id="WP_006520991.1">
    <property type="nucleotide sequence ID" value="NC_021184.1"/>
</dbReference>
<protein>
    <submittedName>
        <fullName evidence="3">CBS-domain-containing membrane protein</fullName>
    </submittedName>
</protein>
<gene>
    <name evidence="3" type="ORF">Desgi_0787</name>
</gene>
<dbReference type="Proteomes" id="UP000013520">
    <property type="component" value="Chromosome"/>
</dbReference>
<feature type="transmembrane region" description="Helical" evidence="1">
    <location>
        <begin position="82"/>
        <end position="102"/>
    </location>
</feature>
<reference evidence="3 4" key="1">
    <citation type="submission" date="2012-01" db="EMBL/GenBank/DDBJ databases">
        <title>Complete sequence of Desulfotomaculum gibsoniae DSM 7213.</title>
        <authorList>
            <consortium name="US DOE Joint Genome Institute"/>
            <person name="Lucas S."/>
            <person name="Han J."/>
            <person name="Lapidus A."/>
            <person name="Cheng J.-F."/>
            <person name="Goodwin L."/>
            <person name="Pitluck S."/>
            <person name="Peters L."/>
            <person name="Ovchinnikova G."/>
            <person name="Teshima H."/>
            <person name="Detter J.C."/>
            <person name="Han C."/>
            <person name="Tapia R."/>
            <person name="Land M."/>
            <person name="Hauser L."/>
            <person name="Kyrpides N."/>
            <person name="Ivanova N."/>
            <person name="Pagani I."/>
            <person name="Parshina S."/>
            <person name="Plugge C."/>
            <person name="Muyzer G."/>
            <person name="Kuever J."/>
            <person name="Ivanova A."/>
            <person name="Nazina T."/>
            <person name="Klenk H.-P."/>
            <person name="Brambilla E."/>
            <person name="Spring S."/>
            <person name="Stams A.F."/>
            <person name="Woyke T."/>
        </authorList>
    </citation>
    <scope>NUCLEOTIDE SEQUENCE [LARGE SCALE GENOMIC DNA]</scope>
    <source>
        <strain evidence="3 4">DSM 7213</strain>
    </source>
</reference>
<dbReference type="eggNOG" id="COG3448">
    <property type="taxonomic scope" value="Bacteria"/>
</dbReference>
<keyword evidence="1" id="KW-0812">Transmembrane</keyword>
<evidence type="ECO:0000313" key="3">
    <source>
        <dbReference type="EMBL" id="AGL00339.1"/>
    </source>
</evidence>
<evidence type="ECO:0000313" key="4">
    <source>
        <dbReference type="Proteomes" id="UP000013520"/>
    </source>
</evidence>
<dbReference type="PANTHER" id="PTHR33741">
    <property type="entry name" value="TRANSMEMBRANE PROTEIN DDB_G0269096-RELATED"/>
    <property type="match status" value="1"/>
</dbReference>
<evidence type="ECO:0000256" key="1">
    <source>
        <dbReference type="SAM" id="Phobius"/>
    </source>
</evidence>
<feature type="transmembrane region" description="Helical" evidence="1">
    <location>
        <begin position="133"/>
        <end position="150"/>
    </location>
</feature>
<dbReference type="HOGENOM" id="CLU_040397_3_0_9"/>
<dbReference type="InterPro" id="IPR058581">
    <property type="entry name" value="TM_HPP"/>
</dbReference>
<feature type="transmembrane region" description="Helical" evidence="1">
    <location>
        <begin position="170"/>
        <end position="189"/>
    </location>
</feature>
<keyword evidence="1" id="KW-0472">Membrane</keyword>
<dbReference type="EMBL" id="CP003273">
    <property type="protein sequence ID" value="AGL00339.1"/>
    <property type="molecule type" value="Genomic_DNA"/>
</dbReference>
<evidence type="ECO:0000259" key="2">
    <source>
        <dbReference type="Pfam" id="PF04982"/>
    </source>
</evidence>
<name>R4KCN4_9FIRM</name>
<feature type="domain" description="HPP transmembrane region" evidence="2">
    <location>
        <begin position="50"/>
        <end position="199"/>
    </location>
</feature>
<feature type="transmembrane region" description="Helical" evidence="1">
    <location>
        <begin position="108"/>
        <end position="126"/>
    </location>
</feature>
<dbReference type="AlphaFoldDB" id="R4KCN4"/>
<organism evidence="3 4">
    <name type="scientific">Desulfoscipio gibsoniae DSM 7213</name>
    <dbReference type="NCBI Taxonomy" id="767817"/>
    <lineage>
        <taxon>Bacteria</taxon>
        <taxon>Bacillati</taxon>
        <taxon>Bacillota</taxon>
        <taxon>Clostridia</taxon>
        <taxon>Eubacteriales</taxon>
        <taxon>Desulfallaceae</taxon>
        <taxon>Desulfoscipio</taxon>
    </lineage>
</organism>
<accession>R4KCN4</accession>
<proteinExistence type="predicted"/>
<dbReference type="KEGG" id="dgi:Desgi_0787"/>
<keyword evidence="1" id="KW-1133">Transmembrane helix</keyword>
<dbReference type="InterPro" id="IPR007065">
    <property type="entry name" value="HPP"/>
</dbReference>
<keyword evidence="4" id="KW-1185">Reference proteome</keyword>
<sequence>MLVVIDLFSGVIRFMRDIVKQDGRVAQSDVEGKLFTYLCKMKGGKCASLPKMSLSGLLCTALGSFVGIGLVAALSDIYKLSLLLPSFGASAVLLYAACHVPMAQPRNVIGGHLISAFMGVLVYQMFGDAWWTIALGVTLAIMAMTVTYTLHPPGGATAFLAVYTGQDFGFIMSPVGVGALCLICIALLVNNLSGERKYPDYWY</sequence>